<evidence type="ECO:0000256" key="2">
    <source>
        <dbReference type="ARBA" id="ARBA00022833"/>
    </source>
</evidence>
<sequence>MKSEINFMKSEITIGVQSFFRQHHVNMTDAQQKYKSRGAQLYRDKLALWSGQAMKMYGTQLHIENFNSSLSTLHREKEMDGKGKEIEEESKEFVTVPPSPQVNTNDSPPPLVRLKNGNEKPKQEETLPDFSIEGLLTGGDASMPSTKTTYIGQKKPAAKKTGLGAKKGLGATRISSVDFDELEKRLERPQTSPIVPSTVAQDEKKMASLRLAYEDLTVQPMKESVKLKNADSKKAEQIERLGIGMTGGFQRSSVSHSAFSDMEAIVQEGSREKLATLPGSSRTDIFEDYSDDFVLVGTTSSSKSSLKSIDDLLRQSYASKTSDFSGSGRSSGSAVREAPRSNFSSNFANSDEASKKFGNAKAISSEQFFQDNSSADYERQVNNSRFEGSSSISSAEYFNRTEVLPGSRYPLNNISLQAPDLDEVRESVRQGVTKVAGRLSSLASGVMSQIQDKYGV</sequence>
<proteinExistence type="predicted"/>
<dbReference type="GO" id="GO:0000139">
    <property type="term" value="C:Golgi membrane"/>
    <property type="evidence" value="ECO:0007669"/>
    <property type="project" value="GOC"/>
</dbReference>
<dbReference type="GO" id="GO:0046872">
    <property type="term" value="F:metal ion binding"/>
    <property type="evidence" value="ECO:0007669"/>
    <property type="project" value="UniProtKB-KW"/>
</dbReference>
<feature type="region of interest" description="Disordered" evidence="3">
    <location>
        <begin position="320"/>
        <end position="349"/>
    </location>
</feature>
<dbReference type="PANTHER" id="PTHR45686:SF4">
    <property type="entry name" value="ADP-RIBOSYLATION FACTOR GTPASE ACTIVATING PROTEIN 3, ISOFORM H"/>
    <property type="match status" value="1"/>
</dbReference>
<dbReference type="AlphaFoldDB" id="A0AA88L5D9"/>
<dbReference type="GO" id="GO:0048205">
    <property type="term" value="P:COPI coating of Golgi vesicle"/>
    <property type="evidence" value="ECO:0007669"/>
    <property type="project" value="TreeGrafter"/>
</dbReference>
<gene>
    <name evidence="4" type="ORF">QYM36_009356</name>
</gene>
<comment type="caution">
    <text evidence="4">The sequence shown here is derived from an EMBL/GenBank/DDBJ whole genome shotgun (WGS) entry which is preliminary data.</text>
</comment>
<keyword evidence="1" id="KW-0479">Metal-binding</keyword>
<organism evidence="4 5">
    <name type="scientific">Artemia franciscana</name>
    <name type="common">Brine shrimp</name>
    <name type="synonym">Artemia sanfranciscana</name>
    <dbReference type="NCBI Taxonomy" id="6661"/>
    <lineage>
        <taxon>Eukaryota</taxon>
        <taxon>Metazoa</taxon>
        <taxon>Ecdysozoa</taxon>
        <taxon>Arthropoda</taxon>
        <taxon>Crustacea</taxon>
        <taxon>Branchiopoda</taxon>
        <taxon>Anostraca</taxon>
        <taxon>Artemiidae</taxon>
        <taxon>Artemia</taxon>
    </lineage>
</organism>
<dbReference type="PANTHER" id="PTHR45686">
    <property type="entry name" value="ADP-RIBOSYLATION FACTOR GTPASE ACTIVATING PROTEIN 3, ISOFORM H-RELATED"/>
    <property type="match status" value="1"/>
</dbReference>
<evidence type="ECO:0000313" key="4">
    <source>
        <dbReference type="EMBL" id="KAK2713456.1"/>
    </source>
</evidence>
<reference evidence="4" key="1">
    <citation type="submission" date="2023-07" db="EMBL/GenBank/DDBJ databases">
        <title>Chromosome-level genome assembly of Artemia franciscana.</title>
        <authorList>
            <person name="Jo E."/>
        </authorList>
    </citation>
    <scope>NUCLEOTIDE SEQUENCE</scope>
    <source>
        <tissue evidence="4">Whole body</tissue>
    </source>
</reference>
<accession>A0AA88L5D9</accession>
<evidence type="ECO:0000313" key="5">
    <source>
        <dbReference type="Proteomes" id="UP001187531"/>
    </source>
</evidence>
<feature type="region of interest" description="Disordered" evidence="3">
    <location>
        <begin position="91"/>
        <end position="124"/>
    </location>
</feature>
<name>A0AA88L5D9_ARTSF</name>
<evidence type="ECO:0000256" key="1">
    <source>
        <dbReference type="ARBA" id="ARBA00022723"/>
    </source>
</evidence>
<keyword evidence="5" id="KW-1185">Reference proteome</keyword>
<evidence type="ECO:0000256" key="3">
    <source>
        <dbReference type="SAM" id="MobiDB-lite"/>
    </source>
</evidence>
<dbReference type="Proteomes" id="UP001187531">
    <property type="component" value="Unassembled WGS sequence"/>
</dbReference>
<protein>
    <submittedName>
        <fullName evidence="4">Uncharacterized protein</fullName>
    </submittedName>
</protein>
<dbReference type="EMBL" id="JAVRJZ010000014">
    <property type="protein sequence ID" value="KAK2713456.1"/>
    <property type="molecule type" value="Genomic_DNA"/>
</dbReference>
<keyword evidence="2" id="KW-0862">Zinc</keyword>
<feature type="compositionally biased region" description="Low complexity" evidence="3">
    <location>
        <begin position="320"/>
        <end position="333"/>
    </location>
</feature>